<reference evidence="4" key="1">
    <citation type="submission" date="2021-01" db="EMBL/GenBank/DDBJ databases">
        <authorList>
            <person name="Corre E."/>
            <person name="Pelletier E."/>
            <person name="Niang G."/>
            <person name="Scheremetjew M."/>
            <person name="Finn R."/>
            <person name="Kale V."/>
            <person name="Holt S."/>
            <person name="Cochrane G."/>
            <person name="Meng A."/>
            <person name="Brown T."/>
            <person name="Cohen L."/>
        </authorList>
    </citation>
    <scope>NUCLEOTIDE SEQUENCE</scope>
    <source>
        <strain evidence="4">Pop2</strain>
    </source>
</reference>
<proteinExistence type="inferred from homology"/>
<dbReference type="CDD" id="cd00201">
    <property type="entry name" value="WW"/>
    <property type="match status" value="1"/>
</dbReference>
<dbReference type="SMART" id="SM00456">
    <property type="entry name" value="WW"/>
    <property type="match status" value="1"/>
</dbReference>
<gene>
    <name evidence="4" type="ORF">DBRI1063_LOCUS1860</name>
    <name evidence="5" type="ORF">DBRI1063_LOCUS1867</name>
</gene>
<dbReference type="PANTHER" id="PTHR12184">
    <property type="entry name" value="UBIQUINOL-CYTOCHROME C REDUCTASE COMPLEX ASSEMBLY FACTOR 1 FAMILY MEMBER"/>
    <property type="match status" value="1"/>
</dbReference>
<dbReference type="Pfam" id="PF03981">
    <property type="entry name" value="Ubiq_cyt_C_chap"/>
    <property type="match status" value="1"/>
</dbReference>
<dbReference type="PANTHER" id="PTHR12184:SF1">
    <property type="entry name" value="UBIQUINOL-CYTOCHROME-C REDUCTASE COMPLEX ASSEMBLY FACTOR 1"/>
    <property type="match status" value="1"/>
</dbReference>
<dbReference type="Pfam" id="PF00397">
    <property type="entry name" value="WW"/>
    <property type="match status" value="1"/>
</dbReference>
<dbReference type="AlphaFoldDB" id="A0A6U3P4W4"/>
<feature type="domain" description="WW" evidence="3">
    <location>
        <begin position="279"/>
        <end position="311"/>
    </location>
</feature>
<dbReference type="InterPro" id="IPR036020">
    <property type="entry name" value="WW_dom_sf"/>
</dbReference>
<dbReference type="GO" id="GO:0005739">
    <property type="term" value="C:mitochondrion"/>
    <property type="evidence" value="ECO:0007669"/>
    <property type="project" value="TreeGrafter"/>
</dbReference>
<name>A0A6U3P4W4_9STRA</name>
<feature type="region of interest" description="Disordered" evidence="2">
    <location>
        <begin position="45"/>
        <end position="68"/>
    </location>
</feature>
<dbReference type="InterPro" id="IPR001202">
    <property type="entry name" value="WW_dom"/>
</dbReference>
<dbReference type="SUPFAM" id="SSF51045">
    <property type="entry name" value="WW domain"/>
    <property type="match status" value="1"/>
</dbReference>
<sequence length="311" mass="36292">MSPSIGLPLFARYVRANSTTLCRQLSTPEARSQIRTRNISSTATLLSKSDDDASSSESKQKGVLSKMWDKYSPQGQQHRILIGERLFWSAERHASDPIWYNEGRIGRQFRPRHAMLTLHVWLLHKRLLADTNDPHSSLLIQEELFDILWNNTRARIRAEGVNELTVNKHLKDVQQITFQQCTHLDHAFSNFDTTSFEKRSEEIAAAIWMHILLKDEEAYNDHIRRLTAYVEYQFANIVHHLPEEFFREGRIGWGNIPDFSNMIDNEGSPMDDATIFEDDWLPENWTRAITEAGETYYWDIKTSQSQWERPA</sequence>
<evidence type="ECO:0000259" key="3">
    <source>
        <dbReference type="PROSITE" id="PS50020"/>
    </source>
</evidence>
<dbReference type="PROSITE" id="PS50020">
    <property type="entry name" value="WW_DOMAIN_2"/>
    <property type="match status" value="1"/>
</dbReference>
<dbReference type="Gene3D" id="2.20.70.10">
    <property type="match status" value="1"/>
</dbReference>
<dbReference type="InterPro" id="IPR021150">
    <property type="entry name" value="Ubiq_cyt_c_chap"/>
</dbReference>
<evidence type="ECO:0000313" key="5">
    <source>
        <dbReference type="EMBL" id="CAD9315460.1"/>
    </source>
</evidence>
<dbReference type="EMBL" id="HBGN01002793">
    <property type="protein sequence ID" value="CAD9315460.1"/>
    <property type="molecule type" value="Transcribed_RNA"/>
</dbReference>
<dbReference type="InterPro" id="IPR007129">
    <property type="entry name" value="Ubiqinol_cyt_c_chaperone_CPB3"/>
</dbReference>
<protein>
    <recommendedName>
        <fullName evidence="3">WW domain-containing protein</fullName>
    </recommendedName>
</protein>
<comment type="similarity">
    <text evidence="1">Belongs to the CBP3 family.</text>
</comment>
<evidence type="ECO:0000256" key="1">
    <source>
        <dbReference type="ARBA" id="ARBA00006407"/>
    </source>
</evidence>
<organism evidence="4">
    <name type="scientific">Ditylum brightwellii</name>
    <dbReference type="NCBI Taxonomy" id="49249"/>
    <lineage>
        <taxon>Eukaryota</taxon>
        <taxon>Sar</taxon>
        <taxon>Stramenopiles</taxon>
        <taxon>Ochrophyta</taxon>
        <taxon>Bacillariophyta</taxon>
        <taxon>Mediophyceae</taxon>
        <taxon>Lithodesmiophycidae</taxon>
        <taxon>Lithodesmiales</taxon>
        <taxon>Lithodesmiaceae</taxon>
        <taxon>Ditylum</taxon>
    </lineage>
</organism>
<dbReference type="GO" id="GO:0034551">
    <property type="term" value="P:mitochondrial respiratory chain complex III assembly"/>
    <property type="evidence" value="ECO:0007669"/>
    <property type="project" value="TreeGrafter"/>
</dbReference>
<dbReference type="EMBL" id="HBGN01002782">
    <property type="protein sequence ID" value="CAD9315453.1"/>
    <property type="molecule type" value="Transcribed_RNA"/>
</dbReference>
<evidence type="ECO:0000313" key="4">
    <source>
        <dbReference type="EMBL" id="CAD9315453.1"/>
    </source>
</evidence>
<accession>A0A6U3P4W4</accession>
<evidence type="ECO:0000256" key="2">
    <source>
        <dbReference type="SAM" id="MobiDB-lite"/>
    </source>
</evidence>
<dbReference type="PROSITE" id="PS01159">
    <property type="entry name" value="WW_DOMAIN_1"/>
    <property type="match status" value="1"/>
</dbReference>